<dbReference type="Gene3D" id="3.30.70.660">
    <property type="entry name" value="Pseudouridine synthase I, catalytic domain, C-terminal subdomain"/>
    <property type="match status" value="1"/>
</dbReference>
<reference evidence="6 7" key="1">
    <citation type="submission" date="2023-11" db="EMBL/GenBank/DDBJ databases">
        <title>An acidophilic fungus is an integral part of prey digestion in a carnivorous sundew plant.</title>
        <authorList>
            <person name="Tsai I.J."/>
        </authorList>
    </citation>
    <scope>NUCLEOTIDE SEQUENCE [LARGE SCALE GENOMIC DNA]</scope>
    <source>
        <strain evidence="6">169a</strain>
    </source>
</reference>
<accession>A0AAQ3M8N6</accession>
<dbReference type="InterPro" id="IPR020094">
    <property type="entry name" value="TruA/RsuA/RluB/E/F_N"/>
</dbReference>
<proteinExistence type="inferred from homology"/>
<evidence type="ECO:0000256" key="1">
    <source>
        <dbReference type="ARBA" id="ARBA00009375"/>
    </source>
</evidence>
<dbReference type="InterPro" id="IPR020095">
    <property type="entry name" value="PsdUridine_synth_TruA_C"/>
</dbReference>
<evidence type="ECO:0000256" key="4">
    <source>
        <dbReference type="SAM" id="MobiDB-lite"/>
    </source>
</evidence>
<dbReference type="GO" id="GO:1990481">
    <property type="term" value="P:mRNA pseudouridine synthesis"/>
    <property type="evidence" value="ECO:0007669"/>
    <property type="project" value="TreeGrafter"/>
</dbReference>
<dbReference type="Gene3D" id="3.30.70.580">
    <property type="entry name" value="Pseudouridine synthase I, catalytic domain, N-terminal subdomain"/>
    <property type="match status" value="1"/>
</dbReference>
<dbReference type="InterPro" id="IPR001406">
    <property type="entry name" value="PsdUridine_synth_TruA"/>
</dbReference>
<dbReference type="CDD" id="cd02569">
    <property type="entry name" value="PseudoU_synth_ScPus3"/>
    <property type="match status" value="1"/>
</dbReference>
<dbReference type="GO" id="GO:0005737">
    <property type="term" value="C:cytoplasm"/>
    <property type="evidence" value="ECO:0007669"/>
    <property type="project" value="TreeGrafter"/>
</dbReference>
<feature type="compositionally biased region" description="Polar residues" evidence="4">
    <location>
        <begin position="30"/>
        <end position="42"/>
    </location>
</feature>
<keyword evidence="2" id="KW-0819">tRNA processing</keyword>
<sequence length="563" mass="63067">MSQPNPDYTAWSTAELIRRVTELEAELRAKNSSHTSSPTSDEVSPAYKKKPKKPVKPFDASRYHTRLIALKFAYLGGNYNGFEHHVGNTTPLPTIEEEIWKALRKTRLIFPDYTGKEGSLSNGLEEGNEEVCWEGVEYSKCGRTDRGVSAFGQVIGVKVRSLRPKEKPIIQDDVETTSVDGESKDTIDEHTTSSFDPIRDEVPYIQTLNRVLPADIRILAWCPSPPSDFSARFSCKERRYRYFFSNPAYATNPATLNSPDGGDGLLDIEAMRQAAAKYVGLHDFRNFCKVDASKQITNFSRRVFHAGIHEVVPGQPDANDLSNGAESKPLDVAQPKLYYFEVRGSAFLWHQVRHLVAVLFLVGQGYEKPSIIDELLDIEKTPAKPHYEMASDAPLVLWDCIFPQPDEVKPVEYEQSDGKPFAGYNDSLNWIYVGDERGGRERNKRFDNVEDGKYGRNGIMDELWALWRKRKIDEVLADNLMSVVAGLGDVSAVRPNGDSVEVSSVPESARVFDGSEKPRAVGKYIPLMKRGCMETPDVVNARYALRKGWITKPATGNASDGDD</sequence>
<evidence type="ECO:0000259" key="5">
    <source>
        <dbReference type="Pfam" id="PF01416"/>
    </source>
</evidence>
<dbReference type="EMBL" id="CP138583">
    <property type="protein sequence ID" value="WPH00407.1"/>
    <property type="molecule type" value="Genomic_DNA"/>
</dbReference>
<evidence type="ECO:0000256" key="2">
    <source>
        <dbReference type="ARBA" id="ARBA00022694"/>
    </source>
</evidence>
<dbReference type="GO" id="GO:0031119">
    <property type="term" value="P:tRNA pseudouridine synthesis"/>
    <property type="evidence" value="ECO:0007669"/>
    <property type="project" value="TreeGrafter"/>
</dbReference>
<gene>
    <name evidence="6" type="ORF">R9X50_00323400</name>
</gene>
<keyword evidence="7" id="KW-1185">Reference proteome</keyword>
<dbReference type="InterPro" id="IPR041707">
    <property type="entry name" value="Pus3-like"/>
</dbReference>
<dbReference type="GO" id="GO:0005634">
    <property type="term" value="C:nucleus"/>
    <property type="evidence" value="ECO:0007669"/>
    <property type="project" value="TreeGrafter"/>
</dbReference>
<comment type="similarity">
    <text evidence="1">Belongs to the tRNA pseudouridine synthase TruA family.</text>
</comment>
<dbReference type="InterPro" id="IPR020103">
    <property type="entry name" value="PsdUridine_synth_cat_dom_sf"/>
</dbReference>
<dbReference type="PANTHER" id="PTHR11142">
    <property type="entry name" value="PSEUDOURIDYLATE SYNTHASE"/>
    <property type="match status" value="1"/>
</dbReference>
<dbReference type="PANTHER" id="PTHR11142:SF5">
    <property type="entry name" value="TRNA PSEUDOURIDINE(38_39) SYNTHASE"/>
    <property type="match status" value="1"/>
</dbReference>
<evidence type="ECO:0000313" key="6">
    <source>
        <dbReference type="EMBL" id="WPH00407.1"/>
    </source>
</evidence>
<dbReference type="GO" id="GO:0009982">
    <property type="term" value="F:pseudouridine synthase activity"/>
    <property type="evidence" value="ECO:0007669"/>
    <property type="project" value="InterPro"/>
</dbReference>
<feature type="region of interest" description="Disordered" evidence="4">
    <location>
        <begin position="25"/>
        <end position="55"/>
    </location>
</feature>
<organism evidence="6 7">
    <name type="scientific">Acrodontium crateriforme</name>
    <dbReference type="NCBI Taxonomy" id="150365"/>
    <lineage>
        <taxon>Eukaryota</taxon>
        <taxon>Fungi</taxon>
        <taxon>Dikarya</taxon>
        <taxon>Ascomycota</taxon>
        <taxon>Pezizomycotina</taxon>
        <taxon>Dothideomycetes</taxon>
        <taxon>Dothideomycetidae</taxon>
        <taxon>Mycosphaerellales</taxon>
        <taxon>Teratosphaeriaceae</taxon>
        <taxon>Acrodontium</taxon>
    </lineage>
</organism>
<feature type="domain" description="Pseudouridine synthase I TruA alpha/beta" evidence="5">
    <location>
        <begin position="274"/>
        <end position="403"/>
    </location>
</feature>
<dbReference type="HAMAP" id="MF_00171">
    <property type="entry name" value="TruA"/>
    <property type="match status" value="1"/>
</dbReference>
<evidence type="ECO:0000256" key="3">
    <source>
        <dbReference type="ARBA" id="ARBA00023235"/>
    </source>
</evidence>
<dbReference type="SUPFAM" id="SSF55120">
    <property type="entry name" value="Pseudouridine synthase"/>
    <property type="match status" value="1"/>
</dbReference>
<keyword evidence="3" id="KW-0413">Isomerase</keyword>
<dbReference type="Pfam" id="PF01416">
    <property type="entry name" value="PseudoU_synth_1"/>
    <property type="match status" value="1"/>
</dbReference>
<evidence type="ECO:0000313" key="7">
    <source>
        <dbReference type="Proteomes" id="UP001303373"/>
    </source>
</evidence>
<dbReference type="AlphaFoldDB" id="A0AAQ3M8N6"/>
<name>A0AAQ3M8N6_9PEZI</name>
<dbReference type="Proteomes" id="UP001303373">
    <property type="component" value="Chromosome 4"/>
</dbReference>
<dbReference type="InterPro" id="IPR020097">
    <property type="entry name" value="PsdUridine_synth_TruA_a/b_dom"/>
</dbReference>
<dbReference type="GO" id="GO:0003723">
    <property type="term" value="F:RNA binding"/>
    <property type="evidence" value="ECO:0007669"/>
    <property type="project" value="InterPro"/>
</dbReference>
<protein>
    <recommendedName>
        <fullName evidence="5">Pseudouridine synthase I TruA alpha/beta domain-containing protein</fullName>
    </recommendedName>
</protein>